<evidence type="ECO:0000313" key="1">
    <source>
        <dbReference type="EMBL" id="EMD69256.1"/>
    </source>
</evidence>
<dbReference type="InterPro" id="IPR053187">
    <property type="entry name" value="Notoamide_regulator"/>
</dbReference>
<evidence type="ECO:0000313" key="2">
    <source>
        <dbReference type="Proteomes" id="UP000016934"/>
    </source>
</evidence>
<dbReference type="EMBL" id="KB445637">
    <property type="protein sequence ID" value="EMD69256.1"/>
    <property type="molecule type" value="Genomic_DNA"/>
</dbReference>
<dbReference type="CDD" id="cd12148">
    <property type="entry name" value="fungal_TF_MHR"/>
    <property type="match status" value="1"/>
</dbReference>
<gene>
    <name evidence="1" type="ORF">COCSADRAFT_341135</name>
</gene>
<dbReference type="Proteomes" id="UP000016934">
    <property type="component" value="Unassembled WGS sequence"/>
</dbReference>
<keyword evidence="2" id="KW-1185">Reference proteome</keyword>
<dbReference type="AlphaFoldDB" id="M2TJ72"/>
<dbReference type="OrthoDB" id="426882at2759"/>
<protein>
    <submittedName>
        <fullName evidence="1">Uncharacterized protein</fullName>
    </submittedName>
</protein>
<dbReference type="PANTHER" id="PTHR47256:SF1">
    <property type="entry name" value="ZN(II)2CYS6 TRANSCRIPTION FACTOR (EUROFUNG)"/>
    <property type="match status" value="1"/>
</dbReference>
<sequence>MTEQDAAEVFRLLKAGTDIDSIVKHVRDGNLLLQLPLISETIYQNEFLYMAKMPSHLFVIDNSHISSCLYKVVSSSSAYTHAENRQLTTKYGSAYMMPYHTTKMVEPLIDKITTTPWTMVTSDNRLLRRLISLYFIGPHPCAPLVHKDLFLEDMAAGGTSFCSPLLQMCIDVPDRVKVWHPESLIYRFLAEARRLWDLELMETLRITTIQVALVLSLTYISNSLDTLSTFFLEQAITMGERLHLFDVNS</sequence>
<dbReference type="KEGG" id="bsc:COCSADRAFT_341135"/>
<dbReference type="GeneID" id="19137455"/>
<reference evidence="2" key="2">
    <citation type="journal article" date="2013" name="PLoS Genet.">
        <title>Comparative genome structure, secondary metabolite, and effector coding capacity across Cochliobolus pathogens.</title>
        <authorList>
            <person name="Condon B.J."/>
            <person name="Leng Y."/>
            <person name="Wu D."/>
            <person name="Bushley K.E."/>
            <person name="Ohm R.A."/>
            <person name="Otillar R."/>
            <person name="Martin J."/>
            <person name="Schackwitz W."/>
            <person name="Grimwood J."/>
            <person name="MohdZainudin N."/>
            <person name="Xue C."/>
            <person name="Wang R."/>
            <person name="Manning V.A."/>
            <person name="Dhillon B."/>
            <person name="Tu Z.J."/>
            <person name="Steffenson B.J."/>
            <person name="Salamov A."/>
            <person name="Sun H."/>
            <person name="Lowry S."/>
            <person name="LaButti K."/>
            <person name="Han J."/>
            <person name="Copeland A."/>
            <person name="Lindquist E."/>
            <person name="Barry K."/>
            <person name="Schmutz J."/>
            <person name="Baker S.E."/>
            <person name="Ciuffetti L.M."/>
            <person name="Grigoriev I.V."/>
            <person name="Zhong S."/>
            <person name="Turgeon B.G."/>
        </authorList>
    </citation>
    <scope>NUCLEOTIDE SEQUENCE [LARGE SCALE GENOMIC DNA]</scope>
    <source>
        <strain evidence="2">ND90Pr / ATCC 201652</strain>
    </source>
</reference>
<dbReference type="RefSeq" id="XP_007694640.1">
    <property type="nucleotide sequence ID" value="XM_007696450.1"/>
</dbReference>
<name>M2TJ72_COCSN</name>
<reference evidence="1 2" key="1">
    <citation type="journal article" date="2012" name="PLoS Pathog.">
        <title>Diverse lifestyles and strategies of plant pathogenesis encoded in the genomes of eighteen Dothideomycetes fungi.</title>
        <authorList>
            <person name="Ohm R.A."/>
            <person name="Feau N."/>
            <person name="Henrissat B."/>
            <person name="Schoch C.L."/>
            <person name="Horwitz B.A."/>
            <person name="Barry K.W."/>
            <person name="Condon B.J."/>
            <person name="Copeland A.C."/>
            <person name="Dhillon B."/>
            <person name="Glaser F."/>
            <person name="Hesse C.N."/>
            <person name="Kosti I."/>
            <person name="LaButti K."/>
            <person name="Lindquist E.A."/>
            <person name="Lucas S."/>
            <person name="Salamov A.A."/>
            <person name="Bradshaw R.E."/>
            <person name="Ciuffetti L."/>
            <person name="Hamelin R.C."/>
            <person name="Kema G.H.J."/>
            <person name="Lawrence C."/>
            <person name="Scott J.A."/>
            <person name="Spatafora J.W."/>
            <person name="Turgeon B.G."/>
            <person name="de Wit P.J.G.M."/>
            <person name="Zhong S."/>
            <person name="Goodwin S.B."/>
            <person name="Grigoriev I.V."/>
        </authorList>
    </citation>
    <scope>NUCLEOTIDE SEQUENCE [LARGE SCALE GENOMIC DNA]</scope>
    <source>
        <strain evidence="2">ND90Pr / ATCC 201652</strain>
    </source>
</reference>
<proteinExistence type="predicted"/>
<dbReference type="PANTHER" id="PTHR47256">
    <property type="entry name" value="ZN(II)2CYS6 TRANSCRIPTION FACTOR (EUROFUNG)-RELATED"/>
    <property type="match status" value="1"/>
</dbReference>
<dbReference type="HOGENOM" id="CLU_091394_0_0_1"/>
<accession>M2TJ72</accession>
<organism evidence="1 2">
    <name type="scientific">Cochliobolus sativus (strain ND90Pr / ATCC 201652)</name>
    <name type="common">Common root rot and spot blotch fungus</name>
    <name type="synonym">Bipolaris sorokiniana</name>
    <dbReference type="NCBI Taxonomy" id="665912"/>
    <lineage>
        <taxon>Eukaryota</taxon>
        <taxon>Fungi</taxon>
        <taxon>Dikarya</taxon>
        <taxon>Ascomycota</taxon>
        <taxon>Pezizomycotina</taxon>
        <taxon>Dothideomycetes</taxon>
        <taxon>Pleosporomycetidae</taxon>
        <taxon>Pleosporales</taxon>
        <taxon>Pleosporineae</taxon>
        <taxon>Pleosporaceae</taxon>
        <taxon>Bipolaris</taxon>
    </lineage>
</organism>
<dbReference type="eggNOG" id="ENOG502SP7J">
    <property type="taxonomic scope" value="Eukaryota"/>
</dbReference>